<evidence type="ECO:0000256" key="2">
    <source>
        <dbReference type="ARBA" id="ARBA00023002"/>
    </source>
</evidence>
<gene>
    <name evidence="3" type="ORF">M422DRAFT_261309</name>
</gene>
<dbReference type="EMBL" id="KN837179">
    <property type="protein sequence ID" value="KIJ36354.1"/>
    <property type="molecule type" value="Genomic_DNA"/>
</dbReference>
<evidence type="ECO:0000256" key="1">
    <source>
        <dbReference type="ARBA" id="ARBA00006484"/>
    </source>
</evidence>
<evidence type="ECO:0008006" key="5">
    <source>
        <dbReference type="Google" id="ProtNLM"/>
    </source>
</evidence>
<dbReference type="Proteomes" id="UP000054279">
    <property type="component" value="Unassembled WGS sequence"/>
</dbReference>
<dbReference type="GO" id="GO:0016491">
    <property type="term" value="F:oxidoreductase activity"/>
    <property type="evidence" value="ECO:0007669"/>
    <property type="project" value="UniProtKB-KW"/>
</dbReference>
<proteinExistence type="inferred from homology"/>
<evidence type="ECO:0000313" key="3">
    <source>
        <dbReference type="EMBL" id="KIJ36354.1"/>
    </source>
</evidence>
<dbReference type="PRINTS" id="PR00081">
    <property type="entry name" value="GDHRDH"/>
</dbReference>
<keyword evidence="2" id="KW-0560">Oxidoreductase</keyword>
<dbReference type="SUPFAM" id="SSF51735">
    <property type="entry name" value="NAD(P)-binding Rossmann-fold domains"/>
    <property type="match status" value="1"/>
</dbReference>
<comment type="similarity">
    <text evidence="1">Belongs to the short-chain dehydrogenases/reductases (SDR) family.</text>
</comment>
<dbReference type="PANTHER" id="PTHR43477">
    <property type="entry name" value="DIHYDROANTICAPSIN 7-DEHYDROGENASE"/>
    <property type="match status" value="1"/>
</dbReference>
<dbReference type="AlphaFoldDB" id="A0A0C9UNC4"/>
<dbReference type="Pfam" id="PF13561">
    <property type="entry name" value="adh_short_C2"/>
    <property type="match status" value="1"/>
</dbReference>
<evidence type="ECO:0000313" key="4">
    <source>
        <dbReference type="Proteomes" id="UP000054279"/>
    </source>
</evidence>
<dbReference type="OrthoDB" id="498125at2759"/>
<reference evidence="3 4" key="1">
    <citation type="submission" date="2014-06" db="EMBL/GenBank/DDBJ databases">
        <title>Evolutionary Origins and Diversification of the Mycorrhizal Mutualists.</title>
        <authorList>
            <consortium name="DOE Joint Genome Institute"/>
            <consortium name="Mycorrhizal Genomics Consortium"/>
            <person name="Kohler A."/>
            <person name="Kuo A."/>
            <person name="Nagy L.G."/>
            <person name="Floudas D."/>
            <person name="Copeland A."/>
            <person name="Barry K.W."/>
            <person name="Cichocki N."/>
            <person name="Veneault-Fourrey C."/>
            <person name="LaButti K."/>
            <person name="Lindquist E.A."/>
            <person name="Lipzen A."/>
            <person name="Lundell T."/>
            <person name="Morin E."/>
            <person name="Murat C."/>
            <person name="Riley R."/>
            <person name="Ohm R."/>
            <person name="Sun H."/>
            <person name="Tunlid A."/>
            <person name="Henrissat B."/>
            <person name="Grigoriev I.V."/>
            <person name="Hibbett D.S."/>
            <person name="Martin F."/>
        </authorList>
    </citation>
    <scope>NUCLEOTIDE SEQUENCE [LARGE SCALE GENOMIC DNA]</scope>
    <source>
        <strain evidence="3 4">SS14</strain>
    </source>
</reference>
<accession>A0A0C9UNC4</accession>
<name>A0A0C9UNC4_SPHS4</name>
<dbReference type="InterPro" id="IPR051122">
    <property type="entry name" value="SDR_DHRS6-like"/>
</dbReference>
<dbReference type="InterPro" id="IPR002347">
    <property type="entry name" value="SDR_fam"/>
</dbReference>
<keyword evidence="4" id="KW-1185">Reference proteome</keyword>
<dbReference type="InterPro" id="IPR036291">
    <property type="entry name" value="NAD(P)-bd_dom_sf"/>
</dbReference>
<dbReference type="PANTHER" id="PTHR43477:SF1">
    <property type="entry name" value="DIHYDROANTICAPSIN 7-DEHYDROGENASE"/>
    <property type="match status" value="1"/>
</dbReference>
<dbReference type="HOGENOM" id="CLU_2251749_0_0_1"/>
<dbReference type="Gene3D" id="3.40.50.720">
    <property type="entry name" value="NAD(P)-binding Rossmann-like Domain"/>
    <property type="match status" value="1"/>
</dbReference>
<protein>
    <recommendedName>
        <fullName evidence="5">3-oxoacyl-[acyl-carrier-protein] reductase</fullName>
    </recommendedName>
</protein>
<organism evidence="3 4">
    <name type="scientific">Sphaerobolus stellatus (strain SS14)</name>
    <dbReference type="NCBI Taxonomy" id="990650"/>
    <lineage>
        <taxon>Eukaryota</taxon>
        <taxon>Fungi</taxon>
        <taxon>Dikarya</taxon>
        <taxon>Basidiomycota</taxon>
        <taxon>Agaricomycotina</taxon>
        <taxon>Agaricomycetes</taxon>
        <taxon>Phallomycetidae</taxon>
        <taxon>Geastrales</taxon>
        <taxon>Sphaerobolaceae</taxon>
        <taxon>Sphaerobolus</taxon>
    </lineage>
</organism>
<sequence length="104" mass="11442">MVDLLRNQIRGPRVHTSTAELWQYGITVNAYAPGLVKTALWADVDEARKTHGLFSLTDKIIDKESISPVLEAEDIAGLVSYIARPESKYVTGQSLNINGGSHFD</sequence>